<dbReference type="InterPro" id="IPR006311">
    <property type="entry name" value="TAT_signal"/>
</dbReference>
<keyword evidence="4" id="KW-1185">Reference proteome</keyword>
<keyword evidence="2" id="KW-0732">Signal</keyword>
<comment type="caution">
    <text evidence="3">The sequence shown here is derived from an EMBL/GenBank/DDBJ whole genome shotgun (WGS) entry which is preliminary data.</text>
</comment>
<feature type="signal peptide" evidence="2">
    <location>
        <begin position="1"/>
        <end position="26"/>
    </location>
</feature>
<name>A0ABS1UZI6_9PROT</name>
<dbReference type="CDD" id="cd13578">
    <property type="entry name" value="PBP2_Bug27"/>
    <property type="match status" value="1"/>
</dbReference>
<dbReference type="RefSeq" id="WP_202824134.1">
    <property type="nucleotide sequence ID" value="NZ_JAEUXJ010000001.1"/>
</dbReference>
<reference evidence="3 4" key="1">
    <citation type="submission" date="2021-01" db="EMBL/GenBank/DDBJ databases">
        <title>Belnapia mucosa sp. nov. and Belnapia arida sp. nov., isolated from the Tabernas Desert (Almeria, Spain).</title>
        <authorList>
            <person name="Molina-Menor E."/>
            <person name="Vidal-Verdu A."/>
            <person name="Calonge A."/>
            <person name="Satari L."/>
            <person name="Pereto Magraner J."/>
            <person name="Porcar Miralles M."/>
        </authorList>
    </citation>
    <scope>NUCLEOTIDE SEQUENCE [LARGE SCALE GENOMIC DNA]</scope>
    <source>
        <strain evidence="3 4">T6</strain>
    </source>
</reference>
<protein>
    <submittedName>
        <fullName evidence="3">Tripartite tricarboxylate transporter substrate binding protein</fullName>
    </submittedName>
</protein>
<accession>A0ABS1UZI6</accession>
<dbReference type="PROSITE" id="PS51318">
    <property type="entry name" value="TAT"/>
    <property type="match status" value="1"/>
</dbReference>
<dbReference type="Pfam" id="PF03401">
    <property type="entry name" value="TctC"/>
    <property type="match status" value="1"/>
</dbReference>
<dbReference type="PANTHER" id="PTHR42928:SF5">
    <property type="entry name" value="BLR1237 PROTEIN"/>
    <property type="match status" value="1"/>
</dbReference>
<dbReference type="Gene3D" id="3.40.190.10">
    <property type="entry name" value="Periplasmic binding protein-like II"/>
    <property type="match status" value="1"/>
</dbReference>
<dbReference type="EMBL" id="JAEUXJ010000001">
    <property type="protein sequence ID" value="MBL6454432.1"/>
    <property type="molecule type" value="Genomic_DNA"/>
</dbReference>
<evidence type="ECO:0000256" key="1">
    <source>
        <dbReference type="ARBA" id="ARBA00006987"/>
    </source>
</evidence>
<dbReference type="PIRSF" id="PIRSF017082">
    <property type="entry name" value="YflP"/>
    <property type="match status" value="1"/>
</dbReference>
<dbReference type="InterPro" id="IPR005064">
    <property type="entry name" value="BUG"/>
</dbReference>
<evidence type="ECO:0000313" key="4">
    <source>
        <dbReference type="Proteomes" id="UP000606490"/>
    </source>
</evidence>
<dbReference type="Proteomes" id="UP000606490">
    <property type="component" value="Unassembled WGS sequence"/>
</dbReference>
<feature type="chain" id="PRO_5046659078" evidence="2">
    <location>
        <begin position="27"/>
        <end position="325"/>
    </location>
</feature>
<organism evidence="3 4">
    <name type="scientific">Belnapia mucosa</name>
    <dbReference type="NCBI Taxonomy" id="2804532"/>
    <lineage>
        <taxon>Bacteria</taxon>
        <taxon>Pseudomonadati</taxon>
        <taxon>Pseudomonadota</taxon>
        <taxon>Alphaproteobacteria</taxon>
        <taxon>Acetobacterales</taxon>
        <taxon>Roseomonadaceae</taxon>
        <taxon>Belnapia</taxon>
    </lineage>
</organism>
<sequence>MPSRRRLLAGSGALLASAAHVRPSQAQPAWPDRPIRLLVGFPAGGPTDFAARLLQDPLQQLWGQPLVIENRPGASQNIAAEAAAKAAPDGYTLLLSTSNLTSNPAVFARQPFDPIRDFSPIAVIYSSPTVLFTGEGQPYRSLADVIAAAKRQPGMASASSGVATSGHFATEMFMRAAGIELTHVPYRGANPALQDVIGGRVPFTFSTLSGAIGLARDGKLRPIAIAAPRRSPAFPNVPTMAEQGVEIRDTSPWYGFIGPAGLPEALVARIAADVKGLLRRPDIVARIEESGGAVEGDGPAEFRARIPREIEVNREVARIANIHIE</sequence>
<evidence type="ECO:0000313" key="3">
    <source>
        <dbReference type="EMBL" id="MBL6454432.1"/>
    </source>
</evidence>
<dbReference type="PANTHER" id="PTHR42928">
    <property type="entry name" value="TRICARBOXYLATE-BINDING PROTEIN"/>
    <property type="match status" value="1"/>
</dbReference>
<dbReference type="SUPFAM" id="SSF53850">
    <property type="entry name" value="Periplasmic binding protein-like II"/>
    <property type="match status" value="1"/>
</dbReference>
<dbReference type="Gene3D" id="3.40.190.150">
    <property type="entry name" value="Bordetella uptake gene, domain 1"/>
    <property type="match status" value="1"/>
</dbReference>
<comment type="similarity">
    <text evidence="1">Belongs to the UPF0065 (bug) family.</text>
</comment>
<dbReference type="InterPro" id="IPR042100">
    <property type="entry name" value="Bug_dom1"/>
</dbReference>
<proteinExistence type="inferred from homology"/>
<evidence type="ECO:0000256" key="2">
    <source>
        <dbReference type="SAM" id="SignalP"/>
    </source>
</evidence>
<gene>
    <name evidence="3" type="ORF">JMJ55_03790</name>
</gene>